<dbReference type="Gene3D" id="2.60.440.10">
    <property type="entry name" value="YacF-like domains"/>
    <property type="match status" value="1"/>
</dbReference>
<comment type="subunit">
    <text evidence="5">Interacts with FtsZ.</text>
</comment>
<keyword evidence="1 5" id="KW-0963">Cytoplasm</keyword>
<gene>
    <name evidence="5" type="primary">zapD</name>
    <name evidence="6" type="ORF">CWI78_05015</name>
</gene>
<dbReference type="Proteomes" id="UP000288058">
    <property type="component" value="Unassembled WGS sequence"/>
</dbReference>
<dbReference type="SUPFAM" id="SSF160950">
    <property type="entry name" value="YacF-like"/>
    <property type="match status" value="1"/>
</dbReference>
<dbReference type="InterPro" id="IPR036268">
    <property type="entry name" value="ZapD_sf"/>
</dbReference>
<sequence>MTSTDNDNILYEYPLQERMRTYLRLEHGFEQLKASQKCFKEQAEPFFNALFDVTELLERFDIRTELSKDLELDTQRLQKWEEHPDVDRDALGKTVNEIEHCLNLLQDIPKYLRVLKDDALLASIRQRFSQPGMSGLFELPQLHLWLSQPVEVKQQQCENWRTTLAFVDLAITLKLTLLREQSVFVPMQIQNGFLQESSEQLLAMLRIKVPRSANIYPVISGHRQRFTVRFMPLPGGENKETSLQDIEFEIARCSP</sequence>
<dbReference type="PANTHER" id="PTHR39455:SF1">
    <property type="entry name" value="CELL DIVISION PROTEIN ZAPD"/>
    <property type="match status" value="1"/>
</dbReference>
<evidence type="ECO:0000313" key="6">
    <source>
        <dbReference type="EMBL" id="RUO71879.1"/>
    </source>
</evidence>
<keyword evidence="3 5" id="KW-0717">Septation</keyword>
<dbReference type="GO" id="GO:0005737">
    <property type="term" value="C:cytoplasm"/>
    <property type="evidence" value="ECO:0007669"/>
    <property type="project" value="UniProtKB-SubCell"/>
</dbReference>
<dbReference type="AlphaFoldDB" id="A0A432Z210"/>
<evidence type="ECO:0000256" key="1">
    <source>
        <dbReference type="ARBA" id="ARBA00022490"/>
    </source>
</evidence>
<dbReference type="Pfam" id="PF07072">
    <property type="entry name" value="ZapD"/>
    <property type="match status" value="1"/>
</dbReference>
<comment type="function">
    <text evidence="5">Cell division factor that enhances FtsZ-ring assembly. Directly interacts with FtsZ and promotes bundling of FtsZ protofilaments, with a reduction in FtsZ GTPase activity.</text>
</comment>
<comment type="similarity">
    <text evidence="5">Belongs to the ZapD family.</text>
</comment>
<dbReference type="Gene3D" id="1.10.3900.10">
    <property type="entry name" value="YacF-like"/>
    <property type="match status" value="1"/>
</dbReference>
<dbReference type="RefSeq" id="WP_126780857.1">
    <property type="nucleotide sequence ID" value="NZ_PIQC01000003.1"/>
</dbReference>
<organism evidence="6 7">
    <name type="scientific">Idiomarina ramblicola</name>
    <dbReference type="NCBI Taxonomy" id="263724"/>
    <lineage>
        <taxon>Bacteria</taxon>
        <taxon>Pseudomonadati</taxon>
        <taxon>Pseudomonadota</taxon>
        <taxon>Gammaproteobacteria</taxon>
        <taxon>Alteromonadales</taxon>
        <taxon>Idiomarinaceae</taxon>
        <taxon>Idiomarina</taxon>
    </lineage>
</organism>
<evidence type="ECO:0000313" key="7">
    <source>
        <dbReference type="Proteomes" id="UP000288058"/>
    </source>
</evidence>
<dbReference type="GO" id="GO:0032153">
    <property type="term" value="C:cell division site"/>
    <property type="evidence" value="ECO:0007669"/>
    <property type="project" value="TreeGrafter"/>
</dbReference>
<dbReference type="NCBIfam" id="NF003655">
    <property type="entry name" value="PRK05287.1-3"/>
    <property type="match status" value="1"/>
</dbReference>
<reference evidence="7" key="1">
    <citation type="journal article" date="2018" name="Front. Microbiol.">
        <title>Genome-Based Analysis Reveals the Taxonomy and Diversity of the Family Idiomarinaceae.</title>
        <authorList>
            <person name="Liu Y."/>
            <person name="Lai Q."/>
            <person name="Shao Z."/>
        </authorList>
    </citation>
    <scope>NUCLEOTIDE SEQUENCE [LARGE SCALE GENOMIC DNA]</scope>
    <source>
        <strain evidence="7">R22</strain>
    </source>
</reference>
<name>A0A432Z210_9GAMM</name>
<accession>A0A432Z210</accession>
<evidence type="ECO:0000256" key="5">
    <source>
        <dbReference type="HAMAP-Rule" id="MF_01092"/>
    </source>
</evidence>
<comment type="subcellular location">
    <subcellularLocation>
        <location evidence="5">Cytoplasm</location>
    </subcellularLocation>
    <text evidence="5">Localizes to mid-cell in an FtsZ-dependent manner.</text>
</comment>
<dbReference type="InterPro" id="IPR009777">
    <property type="entry name" value="ZapD"/>
</dbReference>
<dbReference type="GO" id="GO:0043093">
    <property type="term" value="P:FtsZ-dependent cytokinesis"/>
    <property type="evidence" value="ECO:0007669"/>
    <property type="project" value="UniProtKB-UniRule"/>
</dbReference>
<dbReference type="InterPro" id="IPR027462">
    <property type="entry name" value="ZapD_C"/>
</dbReference>
<keyword evidence="4 5" id="KW-0131">Cell cycle</keyword>
<evidence type="ECO:0000256" key="2">
    <source>
        <dbReference type="ARBA" id="ARBA00022618"/>
    </source>
</evidence>
<proteinExistence type="inferred from homology"/>
<dbReference type="EMBL" id="PIQC01000003">
    <property type="protein sequence ID" value="RUO71879.1"/>
    <property type="molecule type" value="Genomic_DNA"/>
</dbReference>
<keyword evidence="2 5" id="KW-0132">Cell division</keyword>
<evidence type="ECO:0000256" key="4">
    <source>
        <dbReference type="ARBA" id="ARBA00023306"/>
    </source>
</evidence>
<dbReference type="PANTHER" id="PTHR39455">
    <property type="entry name" value="CELL DIVISION PROTEIN ZAPD"/>
    <property type="match status" value="1"/>
</dbReference>
<dbReference type="OrthoDB" id="5294622at2"/>
<protein>
    <recommendedName>
        <fullName evidence="5">Cell division protein ZapD</fullName>
    </recommendedName>
    <alternativeName>
        <fullName evidence="5">Z ring-associated protein D</fullName>
    </alternativeName>
</protein>
<evidence type="ECO:0000256" key="3">
    <source>
        <dbReference type="ARBA" id="ARBA00023210"/>
    </source>
</evidence>
<dbReference type="HAMAP" id="MF_01092">
    <property type="entry name" value="ZapD"/>
    <property type="match status" value="1"/>
</dbReference>
<keyword evidence="7" id="KW-1185">Reference proteome</keyword>
<dbReference type="GO" id="GO:0000917">
    <property type="term" value="P:division septum assembly"/>
    <property type="evidence" value="ECO:0007669"/>
    <property type="project" value="UniProtKB-KW"/>
</dbReference>
<comment type="caution">
    <text evidence="6">The sequence shown here is derived from an EMBL/GenBank/DDBJ whole genome shotgun (WGS) entry which is preliminary data.</text>
</comment>